<gene>
    <name evidence="1" type="ORF">ABID43_003165</name>
</gene>
<accession>A0ABV2L7J3</accession>
<dbReference type="Proteomes" id="UP001549145">
    <property type="component" value="Unassembled WGS sequence"/>
</dbReference>
<reference evidence="1 2" key="1">
    <citation type="submission" date="2024-06" db="EMBL/GenBank/DDBJ databases">
        <title>Genomic Encyclopedia of Type Strains, Phase IV (KMG-IV): sequencing the most valuable type-strain genomes for metagenomic binning, comparative biology and taxonomic classification.</title>
        <authorList>
            <person name="Goeker M."/>
        </authorList>
    </citation>
    <scope>NUCLEOTIDE SEQUENCE [LARGE SCALE GENOMIC DNA]</scope>
    <source>
        <strain evidence="1 2">DSM 21331</strain>
    </source>
</reference>
<evidence type="ECO:0000313" key="1">
    <source>
        <dbReference type="EMBL" id="MET3693614.1"/>
    </source>
</evidence>
<sequence>MDAVKEEVSCFIMTDATPPKPYRILLLDTAGRVLRTKVLSACEEADAVARTHALMDGRAVELWDGDRLVLRLDPPDTPSA</sequence>
<organism evidence="1 2">
    <name type="scientific">Methylobacterium goesingense</name>
    <dbReference type="NCBI Taxonomy" id="243690"/>
    <lineage>
        <taxon>Bacteria</taxon>
        <taxon>Pseudomonadati</taxon>
        <taxon>Pseudomonadota</taxon>
        <taxon>Alphaproteobacteria</taxon>
        <taxon>Hyphomicrobiales</taxon>
        <taxon>Methylobacteriaceae</taxon>
        <taxon>Methylobacterium</taxon>
    </lineage>
</organism>
<dbReference type="RefSeq" id="WP_238281673.1">
    <property type="nucleotide sequence ID" value="NZ_BPQL01000132.1"/>
</dbReference>
<keyword evidence="2" id="KW-1185">Reference proteome</keyword>
<protein>
    <submittedName>
        <fullName evidence="1">Uncharacterized protein</fullName>
    </submittedName>
</protein>
<proteinExistence type="predicted"/>
<comment type="caution">
    <text evidence="1">The sequence shown here is derived from an EMBL/GenBank/DDBJ whole genome shotgun (WGS) entry which is preliminary data.</text>
</comment>
<evidence type="ECO:0000313" key="2">
    <source>
        <dbReference type="Proteomes" id="UP001549145"/>
    </source>
</evidence>
<dbReference type="EMBL" id="JBEPMM010000009">
    <property type="protein sequence ID" value="MET3693614.1"/>
    <property type="molecule type" value="Genomic_DNA"/>
</dbReference>
<name>A0ABV2L7J3_9HYPH</name>